<reference evidence="1 2" key="1">
    <citation type="submission" date="2022-06" db="EMBL/GenBank/DDBJ databases">
        <authorList>
            <person name="Jeon C.O."/>
        </authorList>
    </citation>
    <scope>NUCLEOTIDE SEQUENCE [LARGE SCALE GENOMIC DNA]</scope>
    <source>
        <strain evidence="1 2">KCTC 13943</strain>
    </source>
</reference>
<gene>
    <name evidence="1" type="ORF">NDK43_14175</name>
</gene>
<protein>
    <submittedName>
        <fullName evidence="1">Uncharacterized protein</fullName>
    </submittedName>
</protein>
<evidence type="ECO:0000313" key="1">
    <source>
        <dbReference type="EMBL" id="MCM2533336.1"/>
    </source>
</evidence>
<dbReference type="EMBL" id="JAMQCR010000001">
    <property type="protein sequence ID" value="MCM2533336.1"/>
    <property type="molecule type" value="Genomic_DNA"/>
</dbReference>
<sequence length="100" mass="11042">MANNEVIVKPHDIFKSVFMQGAREKNGQLEVDLIDLQVEERLASLKEFADSINENREPETSGKDNLRSLAMVLGAVESVKTGKSVLIEDILNQTKASSLV</sequence>
<dbReference type="Gene3D" id="3.30.360.10">
    <property type="entry name" value="Dihydrodipicolinate Reductase, domain 2"/>
    <property type="match status" value="1"/>
</dbReference>
<organism evidence="1 2">
    <name type="scientific">Neobacillus pocheonensis</name>
    <dbReference type="NCBI Taxonomy" id="363869"/>
    <lineage>
        <taxon>Bacteria</taxon>
        <taxon>Bacillati</taxon>
        <taxon>Bacillota</taxon>
        <taxon>Bacilli</taxon>
        <taxon>Bacillales</taxon>
        <taxon>Bacillaceae</taxon>
        <taxon>Neobacillus</taxon>
    </lineage>
</organism>
<comment type="caution">
    <text evidence="1">The sequence shown here is derived from an EMBL/GenBank/DDBJ whole genome shotgun (WGS) entry which is preliminary data.</text>
</comment>
<evidence type="ECO:0000313" key="2">
    <source>
        <dbReference type="Proteomes" id="UP001523262"/>
    </source>
</evidence>
<proteinExistence type="predicted"/>
<name>A0ABT0WAI4_9BACI</name>
<keyword evidence="2" id="KW-1185">Reference proteome</keyword>
<dbReference type="Proteomes" id="UP001523262">
    <property type="component" value="Unassembled WGS sequence"/>
</dbReference>
<accession>A0ABT0WAI4</accession>